<gene>
    <name evidence="1" type="ORF">SLAVMIC_00808</name>
</gene>
<protein>
    <submittedName>
        <fullName evidence="1">Uncharacterized protein</fullName>
    </submittedName>
</protein>
<evidence type="ECO:0000313" key="1">
    <source>
        <dbReference type="EMBL" id="CAG7581370.1"/>
    </source>
</evidence>
<name>A0A8D9FQJ1_9VIRU</name>
<dbReference type="EMBL" id="OU342829">
    <property type="protein sequence ID" value="CAG7581370.1"/>
    <property type="molecule type" value="Genomic_DNA"/>
</dbReference>
<reference evidence="1" key="1">
    <citation type="submission" date="2021-06" db="EMBL/GenBank/DDBJ databases">
        <authorList>
            <person name="Gannon L."/>
            <person name="Redgwell R T."/>
            <person name="Michniewski S."/>
            <person name="Harrison D C."/>
            <person name="Millard A."/>
        </authorList>
    </citation>
    <scope>NUCLEOTIDE SEQUENCE</scope>
</reference>
<proteinExistence type="predicted"/>
<sequence length="226" mass="26016">MNVIGIDPSLVSTAMSINGEYLFNYTKEKYAHNKSGLNKWYKMCEQYVKYRWINYDQNDNFTDSEINKLNDFNILSDMVIEDIKKHIKPGEPIKIGIEGYSYSSAAGPLIDLVTYGTLLRDKLLKLTNDVTIFPPSTLKLESAKLTYPMVMEKKKQTWRNSAGTSGGKFSKHEMYLALTENESLEDDWTKFLRQIKGDVFGSKVIKKPMEDCNDAFLIYQVLKNRS</sequence>
<accession>A0A8D9FQJ1</accession>
<organism evidence="1">
    <name type="scientific">uncultured marine phage</name>
    <dbReference type="NCBI Taxonomy" id="707152"/>
    <lineage>
        <taxon>Viruses</taxon>
        <taxon>environmental samples</taxon>
    </lineage>
</organism>